<organism evidence="1">
    <name type="scientific">Bartonella schoenbuchensis (strain DSM 13525 / NCTC 13165 / R1)</name>
    <dbReference type="NCBI Taxonomy" id="687861"/>
    <lineage>
        <taxon>Bacteria</taxon>
        <taxon>Pseudomonadati</taxon>
        <taxon>Pseudomonadota</taxon>
        <taxon>Alphaproteobacteria</taxon>
        <taxon>Hyphomicrobiales</taxon>
        <taxon>Bartonellaceae</taxon>
        <taxon>Bartonella</taxon>
    </lineage>
</organism>
<gene>
    <name evidence="1" type="ORF">B11C_20193</name>
</gene>
<proteinExistence type="predicted"/>
<accession>E6YYA5</accession>
<reference evidence="1" key="1">
    <citation type="journal article" date="2011" name="PLoS Genet.">
        <title>Parallel evolution of a type IV secretion system in radiating lineages of the host-restricted bacterial pathogen Bartonella.</title>
        <authorList>
            <person name="Engel P."/>
            <person name="Salzburger W."/>
            <person name="Liesch M."/>
            <person name="Chang C.C."/>
            <person name="Maruyama S."/>
            <person name="Lanz C."/>
            <person name="Calteau A."/>
            <person name="Lajus A."/>
            <person name="Medigue C."/>
            <person name="Schuster S.C."/>
            <person name="Dehio C."/>
        </authorList>
    </citation>
    <scope>NUCLEOTIDE SEQUENCE</scope>
    <source>
        <strain evidence="1">R1</strain>
    </source>
</reference>
<dbReference type="EMBL" id="FN645507">
    <property type="protein sequence ID" value="CBI81916.1"/>
    <property type="molecule type" value="Genomic_DNA"/>
</dbReference>
<evidence type="ECO:0000313" key="1">
    <source>
        <dbReference type="EMBL" id="CBI81916.1"/>
    </source>
</evidence>
<protein>
    <submittedName>
        <fullName evidence="1">Genome sequencing data, contig C283</fullName>
    </submittedName>
</protein>
<sequence length="42" mass="5004">MIRAFYFLIMISLNVYVVNRKDVFSTILEYFGRMKAKIIANN</sequence>
<dbReference type="AlphaFoldDB" id="E6YYA5"/>
<name>E6YYA5_BARSR</name>